<dbReference type="AlphaFoldDB" id="A0A1F6M7K9"/>
<feature type="transmembrane region" description="Helical" evidence="1">
    <location>
        <begin position="445"/>
        <end position="467"/>
    </location>
</feature>
<feature type="transmembrane region" description="Helical" evidence="1">
    <location>
        <begin position="140"/>
        <end position="161"/>
    </location>
</feature>
<feature type="transmembrane region" description="Helical" evidence="1">
    <location>
        <begin position="328"/>
        <end position="349"/>
    </location>
</feature>
<dbReference type="EMBL" id="MFQD01000039">
    <property type="protein sequence ID" value="OGH67632.1"/>
    <property type="molecule type" value="Genomic_DNA"/>
</dbReference>
<feature type="transmembrane region" description="Helical" evidence="1">
    <location>
        <begin position="382"/>
        <end position="403"/>
    </location>
</feature>
<comment type="caution">
    <text evidence="2">The sequence shown here is derived from an EMBL/GenBank/DDBJ whole genome shotgun (WGS) entry which is preliminary data.</text>
</comment>
<feature type="transmembrane region" description="Helical" evidence="1">
    <location>
        <begin position="78"/>
        <end position="96"/>
    </location>
</feature>
<reference evidence="2 3" key="1">
    <citation type="journal article" date="2016" name="Nat. Commun.">
        <title>Thousands of microbial genomes shed light on interconnected biogeochemical processes in an aquifer system.</title>
        <authorList>
            <person name="Anantharaman K."/>
            <person name="Brown C.T."/>
            <person name="Hug L.A."/>
            <person name="Sharon I."/>
            <person name="Castelle C.J."/>
            <person name="Probst A.J."/>
            <person name="Thomas B.C."/>
            <person name="Singh A."/>
            <person name="Wilkins M.J."/>
            <person name="Karaoz U."/>
            <person name="Brodie E.L."/>
            <person name="Williams K.H."/>
            <person name="Hubbard S.S."/>
            <person name="Banfield J.F."/>
        </authorList>
    </citation>
    <scope>NUCLEOTIDE SEQUENCE [LARGE SCALE GENOMIC DNA]</scope>
</reference>
<feature type="transmembrane region" description="Helical" evidence="1">
    <location>
        <begin position="207"/>
        <end position="229"/>
    </location>
</feature>
<accession>A0A1F6M7K9</accession>
<gene>
    <name evidence="2" type="ORF">A3C15_01425</name>
</gene>
<evidence type="ECO:0008006" key="4">
    <source>
        <dbReference type="Google" id="ProtNLM"/>
    </source>
</evidence>
<protein>
    <recommendedName>
        <fullName evidence="4">Glycosyltransferase RgtA/B/C/D-like domain-containing protein</fullName>
    </recommendedName>
</protein>
<feature type="transmembrane region" description="Helical" evidence="1">
    <location>
        <begin position="12"/>
        <end position="36"/>
    </location>
</feature>
<dbReference type="Proteomes" id="UP000176532">
    <property type="component" value="Unassembled WGS sequence"/>
</dbReference>
<keyword evidence="1" id="KW-0812">Transmembrane</keyword>
<name>A0A1F6M7K9_9BACT</name>
<feature type="transmembrane region" description="Helical" evidence="1">
    <location>
        <begin position="241"/>
        <end position="271"/>
    </location>
</feature>
<evidence type="ECO:0000256" key="1">
    <source>
        <dbReference type="SAM" id="Phobius"/>
    </source>
</evidence>
<feature type="transmembrane region" description="Helical" evidence="1">
    <location>
        <begin position="116"/>
        <end position="133"/>
    </location>
</feature>
<feature type="transmembrane region" description="Helical" evidence="1">
    <location>
        <begin position="479"/>
        <end position="500"/>
    </location>
</feature>
<feature type="transmembrane region" description="Helical" evidence="1">
    <location>
        <begin position="291"/>
        <end position="316"/>
    </location>
</feature>
<evidence type="ECO:0000313" key="3">
    <source>
        <dbReference type="Proteomes" id="UP000176532"/>
    </source>
</evidence>
<feature type="transmembrane region" description="Helical" evidence="1">
    <location>
        <begin position="415"/>
        <end position="439"/>
    </location>
</feature>
<proteinExistence type="predicted"/>
<organism evidence="2 3">
    <name type="scientific">Candidatus Magasanikbacteria bacterium RIFCSPHIGHO2_02_FULL_50_9b</name>
    <dbReference type="NCBI Taxonomy" id="1798682"/>
    <lineage>
        <taxon>Bacteria</taxon>
        <taxon>Candidatus Magasanikiibacteriota</taxon>
    </lineage>
</organism>
<keyword evidence="1" id="KW-1133">Transmembrane helix</keyword>
<keyword evidence="1" id="KW-0472">Membrane</keyword>
<evidence type="ECO:0000313" key="2">
    <source>
        <dbReference type="EMBL" id="OGH67632.1"/>
    </source>
</evidence>
<dbReference type="STRING" id="1798682.A3C15_01425"/>
<feature type="transmembrane region" description="Helical" evidence="1">
    <location>
        <begin position="42"/>
        <end position="62"/>
    </location>
</feature>
<sequence>MSVSIRKQTIESNSLAIVLGVVSVASIFGTVVYQLWGWSPSIALNIVLLAIPFVVVAALLHARDTPIYCAPEPRSPSFILFNGMLTILVIAAVIYATRHAAVGWIGSPWQVLTSPLFLLLIFAIVAVTSWGLLQNKISARILFCSLALLLTINTIAFPLGFGFDVFVHDATIRAWIEHGQITPISPLYNGLHALVANLAILTGIRPLVLLSWFVPLFGAAMLTAILVVTRRTRDNFHRAPYILLAFFVVFSSLFTTATPQSLGHLLLFGFINELWLARDSLTVQRWVLRALIALGIFCIHPLSGVIALATFAWMFVMWSSCSRRARSIAFLSIGATTIVAPTILLIIGAHGTLDWGRLTPTALTELINTSRESFQPFILTKLAYVVAGLGGVLLFLFALFGHAVRHPLERPERRLFQLGLLVMASGFLTNVVVVGNVIAYEQSSFARRIFIGGLLLMIPLATSGLAHLWARTHARGDRVAIFGVCVATIFASWFVAYPGWNTVTRTKAINTSERDFEIVQKIDAHANGAPYVVLADQPTSAAALHLFGFFDRRLPEREFYFYPIPTGDTLYTKFFLPAMYDGISPELITAAAQHANVSDVYIVAKPYWNLTATQKEQFKKIMPDQLNVGDVLIGHAVVK</sequence>